<evidence type="ECO:0000256" key="4">
    <source>
        <dbReference type="ARBA" id="ARBA00022729"/>
    </source>
</evidence>
<evidence type="ECO:0000256" key="5">
    <source>
        <dbReference type="ARBA" id="ARBA00023136"/>
    </source>
</evidence>
<organism evidence="9 10">
    <name type="scientific">Salibacterium lacus</name>
    <dbReference type="NCBI Taxonomy" id="1898109"/>
    <lineage>
        <taxon>Bacteria</taxon>
        <taxon>Bacillati</taxon>
        <taxon>Bacillota</taxon>
        <taxon>Bacilli</taxon>
        <taxon>Bacillales</taxon>
        <taxon>Bacillaceae</taxon>
    </lineage>
</organism>
<evidence type="ECO:0000313" key="10">
    <source>
        <dbReference type="Proteomes" id="UP001597520"/>
    </source>
</evidence>
<proteinExistence type="inferred from homology"/>
<accession>A0ABW5T5G2</accession>
<dbReference type="PROSITE" id="PS51257">
    <property type="entry name" value="PROKAR_LIPOPROTEIN"/>
    <property type="match status" value="1"/>
</dbReference>
<evidence type="ECO:0000256" key="1">
    <source>
        <dbReference type="ARBA" id="ARBA00004193"/>
    </source>
</evidence>
<dbReference type="SUPFAM" id="SSF53822">
    <property type="entry name" value="Periplasmic binding protein-like I"/>
    <property type="match status" value="1"/>
</dbReference>
<evidence type="ECO:0000256" key="2">
    <source>
        <dbReference type="ARBA" id="ARBA00008610"/>
    </source>
</evidence>
<dbReference type="Gene3D" id="3.40.50.2300">
    <property type="match status" value="2"/>
</dbReference>
<dbReference type="RefSeq" id="WP_380714504.1">
    <property type="nucleotide sequence ID" value="NZ_JBHUML010000006.1"/>
</dbReference>
<comment type="subcellular location">
    <subcellularLocation>
        <location evidence="1">Cell membrane</location>
        <topology evidence="1">Lipid-anchor</topology>
    </subcellularLocation>
</comment>
<evidence type="ECO:0000313" key="9">
    <source>
        <dbReference type="EMBL" id="MFD2707184.1"/>
    </source>
</evidence>
<feature type="chain" id="PRO_5045537263" evidence="7">
    <location>
        <begin position="21"/>
        <end position="323"/>
    </location>
</feature>
<evidence type="ECO:0000256" key="7">
    <source>
        <dbReference type="SAM" id="SignalP"/>
    </source>
</evidence>
<gene>
    <name evidence="9" type="ORF">ACFSUB_17145</name>
</gene>
<dbReference type="InterPro" id="IPR050957">
    <property type="entry name" value="BMP_lipoprotein"/>
</dbReference>
<keyword evidence="10" id="KW-1185">Reference proteome</keyword>
<feature type="signal peptide" evidence="7">
    <location>
        <begin position="1"/>
        <end position="20"/>
    </location>
</feature>
<evidence type="ECO:0000256" key="6">
    <source>
        <dbReference type="ARBA" id="ARBA00023288"/>
    </source>
</evidence>
<keyword evidence="3" id="KW-1003">Cell membrane</keyword>
<reference evidence="10" key="1">
    <citation type="journal article" date="2019" name="Int. J. Syst. Evol. Microbiol.">
        <title>The Global Catalogue of Microorganisms (GCM) 10K type strain sequencing project: providing services to taxonomists for standard genome sequencing and annotation.</title>
        <authorList>
            <consortium name="The Broad Institute Genomics Platform"/>
            <consortium name="The Broad Institute Genome Sequencing Center for Infectious Disease"/>
            <person name="Wu L."/>
            <person name="Ma J."/>
        </authorList>
    </citation>
    <scope>NUCLEOTIDE SEQUENCE [LARGE SCALE GENOMIC DNA]</scope>
    <source>
        <strain evidence="10">KCTC 33792</strain>
    </source>
</reference>
<comment type="caution">
    <text evidence="9">The sequence shown here is derived from an EMBL/GenBank/DDBJ whole genome shotgun (WGS) entry which is preliminary data.</text>
</comment>
<dbReference type="Pfam" id="PF02608">
    <property type="entry name" value="Bmp"/>
    <property type="match status" value="1"/>
</dbReference>
<dbReference type="PANTHER" id="PTHR34296:SF2">
    <property type="entry name" value="ABC TRANSPORTER GUANOSINE-BINDING PROTEIN NUPN"/>
    <property type="match status" value="1"/>
</dbReference>
<evidence type="ECO:0000256" key="3">
    <source>
        <dbReference type="ARBA" id="ARBA00022475"/>
    </source>
</evidence>
<comment type="similarity">
    <text evidence="2">Belongs to the BMP lipoprotein family.</text>
</comment>
<dbReference type="EMBL" id="JBHUML010000006">
    <property type="protein sequence ID" value="MFD2707184.1"/>
    <property type="molecule type" value="Genomic_DNA"/>
</dbReference>
<name>A0ABW5T5G2_9BACI</name>
<keyword evidence="5" id="KW-0472">Membrane</keyword>
<sequence length="323" mass="35149">MKIKNLFILAIGLLSLLSLAACGQEQEINATEGKVKVGVMMSDTGLGDQSFNDLAFEGLVRARDNMDVVFDYREISTTDTYEKGIRELTEQDNDLVIGIGYQLQEALETVAGDYPDQQFMIIDAESDMENITSANFKVGQAGHLAGMTAAMTTETDHIGFVGGQDVEIINNFYDGYEEGAEEVNPDIMIDKEYAGTYEDDQLGAEMADEMIQNDADIIFAAAGFTGVGVLKEAQNQGVYGIGVDTDQYFQAEEAVITSVMKNVDNAIYQVVERMAEGETLSGENLEFGIAEEGVGLAPLRVADFPDNLHQQLDAAKEDMADES</sequence>
<protein>
    <submittedName>
        <fullName evidence="9">BMP family protein</fullName>
    </submittedName>
</protein>
<dbReference type="InterPro" id="IPR028082">
    <property type="entry name" value="Peripla_BP_I"/>
</dbReference>
<dbReference type="InterPro" id="IPR003760">
    <property type="entry name" value="PnrA-like"/>
</dbReference>
<keyword evidence="4 7" id="KW-0732">Signal</keyword>
<keyword evidence="6" id="KW-0449">Lipoprotein</keyword>
<evidence type="ECO:0000259" key="8">
    <source>
        <dbReference type="Pfam" id="PF02608"/>
    </source>
</evidence>
<feature type="domain" description="ABC transporter substrate-binding protein PnrA-like" evidence="8">
    <location>
        <begin position="37"/>
        <end position="312"/>
    </location>
</feature>
<dbReference type="PANTHER" id="PTHR34296">
    <property type="entry name" value="TRANSCRIPTIONAL ACTIVATOR PROTEIN MED"/>
    <property type="match status" value="1"/>
</dbReference>
<dbReference type="CDD" id="cd06354">
    <property type="entry name" value="PBP1_PrnA-like"/>
    <property type="match status" value="1"/>
</dbReference>
<dbReference type="Proteomes" id="UP001597520">
    <property type="component" value="Unassembled WGS sequence"/>
</dbReference>